<keyword evidence="3" id="KW-1185">Reference proteome</keyword>
<proteinExistence type="predicted"/>
<dbReference type="EMBL" id="OR769219">
    <property type="protein sequence ID" value="WQJ51386.1"/>
    <property type="molecule type" value="Genomic_DNA"/>
</dbReference>
<name>A0ABZ0Z2X2_9CAUD</name>
<sequence>MLSYTDLSSEEFLSKGIKKSYQAILIPEIQQLIKTIDELHETIQKMSQKEEELQHEIDVRDAQLNTPEHEVALAIKKMMQSTAESVVDTKTPSIVREQVSKHMEVSVETEAEYDPYSGCRDPYYTSTAEVSWK</sequence>
<reference evidence="2 3" key="1">
    <citation type="submission" date="2023-11" db="EMBL/GenBank/DDBJ databases">
        <authorList>
            <person name="Cook R."/>
            <person name="Crisci M."/>
            <person name="Pye H."/>
            <person name="Adriaenssens E."/>
            <person name="Santini J."/>
        </authorList>
    </citation>
    <scope>NUCLEOTIDE SEQUENCE [LARGE SCALE GENOMIC DNA]</scope>
    <source>
        <strain evidence="2">Lak_Megaphage_RVC_AP3_GC26</strain>
    </source>
</reference>
<dbReference type="Proteomes" id="UP001348805">
    <property type="component" value="Segment"/>
</dbReference>
<accession>A0ABZ0Z2X2</accession>
<feature type="coiled-coil region" evidence="1">
    <location>
        <begin position="29"/>
        <end position="56"/>
    </location>
</feature>
<keyword evidence="1" id="KW-0175">Coiled coil</keyword>
<evidence type="ECO:0000256" key="1">
    <source>
        <dbReference type="SAM" id="Coils"/>
    </source>
</evidence>
<protein>
    <submittedName>
        <fullName evidence="2">Uncharacterized protein</fullName>
    </submittedName>
</protein>
<evidence type="ECO:0000313" key="2">
    <source>
        <dbReference type="EMBL" id="WQJ51386.1"/>
    </source>
</evidence>
<evidence type="ECO:0000313" key="3">
    <source>
        <dbReference type="Proteomes" id="UP001348805"/>
    </source>
</evidence>
<organism evidence="2 3">
    <name type="scientific">phage Lak_Megaphage_RVC_AP3_GC26</name>
    <dbReference type="NCBI Taxonomy" id="3109225"/>
    <lineage>
        <taxon>Viruses</taxon>
        <taxon>Duplodnaviria</taxon>
        <taxon>Heunggongvirae</taxon>
        <taxon>Uroviricota</taxon>
        <taxon>Caudoviricetes</taxon>
        <taxon>Caudoviricetes code 15 clade</taxon>
    </lineage>
</organism>